<gene>
    <name evidence="2" type="ORF">KDA82_12360</name>
</gene>
<evidence type="ECO:0000313" key="3">
    <source>
        <dbReference type="Proteomes" id="UP000675554"/>
    </source>
</evidence>
<evidence type="ECO:0000256" key="1">
    <source>
        <dbReference type="SAM" id="Phobius"/>
    </source>
</evidence>
<keyword evidence="1" id="KW-1133">Transmembrane helix</keyword>
<keyword evidence="1" id="KW-0812">Transmembrane</keyword>
<dbReference type="AlphaFoldDB" id="A0A8T4IPW6"/>
<feature type="non-terminal residue" evidence="2">
    <location>
        <position position="84"/>
    </location>
</feature>
<dbReference type="EMBL" id="JAGSMN010000255">
    <property type="protein sequence ID" value="MBR7673795.1"/>
    <property type="molecule type" value="Genomic_DNA"/>
</dbReference>
<comment type="caution">
    <text evidence="2">The sequence shown here is derived from an EMBL/GenBank/DDBJ whole genome shotgun (WGS) entry which is preliminary data.</text>
</comment>
<accession>A0A8T4IPW6</accession>
<evidence type="ECO:0000313" key="2">
    <source>
        <dbReference type="EMBL" id="MBR7673795.1"/>
    </source>
</evidence>
<dbReference type="Proteomes" id="UP000675554">
    <property type="component" value="Unassembled WGS sequence"/>
</dbReference>
<keyword evidence="1" id="KW-0472">Membrane</keyword>
<reference evidence="2" key="1">
    <citation type="submission" date="2021-04" db="EMBL/GenBank/DDBJ databases">
        <title>Sequencing of actinobacteria type strains.</title>
        <authorList>
            <person name="Nguyen G.-S."/>
            <person name="Wentzel A."/>
        </authorList>
    </citation>
    <scope>NUCLEOTIDE SEQUENCE</scope>
    <source>
        <strain evidence="2">DSM 42095</strain>
    </source>
</reference>
<feature type="transmembrane region" description="Helical" evidence="1">
    <location>
        <begin position="52"/>
        <end position="68"/>
    </location>
</feature>
<protein>
    <submittedName>
        <fullName evidence="2">Uncharacterized protein</fullName>
    </submittedName>
</protein>
<keyword evidence="3" id="KW-1185">Reference proteome</keyword>
<sequence>MYEDAGRLIDAWESVRHGYYPGDQEDIDAVVLDCVDRLDRERARRSPDADRVAFLTFGLVLMYGYLAWEPGPGVGDRAVAALLT</sequence>
<organism evidence="2 3">
    <name type="scientific">Streptomyces daliensis</name>
    <dbReference type="NCBI Taxonomy" id="299421"/>
    <lineage>
        <taxon>Bacteria</taxon>
        <taxon>Bacillati</taxon>
        <taxon>Actinomycetota</taxon>
        <taxon>Actinomycetes</taxon>
        <taxon>Kitasatosporales</taxon>
        <taxon>Streptomycetaceae</taxon>
        <taxon>Streptomyces</taxon>
    </lineage>
</organism>
<proteinExistence type="predicted"/>
<name>A0A8T4IPW6_9ACTN</name>